<dbReference type="EMBL" id="JAULSN010000001">
    <property type="protein sequence ID" value="KAK3382049.1"/>
    <property type="molecule type" value="Genomic_DNA"/>
</dbReference>
<reference evidence="2" key="1">
    <citation type="journal article" date="2023" name="Mol. Phylogenet. Evol.">
        <title>Genome-scale phylogeny and comparative genomics of the fungal order Sordariales.</title>
        <authorList>
            <person name="Hensen N."/>
            <person name="Bonometti L."/>
            <person name="Westerberg I."/>
            <person name="Brannstrom I.O."/>
            <person name="Guillou S."/>
            <person name="Cros-Aarteil S."/>
            <person name="Calhoun S."/>
            <person name="Haridas S."/>
            <person name="Kuo A."/>
            <person name="Mondo S."/>
            <person name="Pangilinan J."/>
            <person name="Riley R."/>
            <person name="LaButti K."/>
            <person name="Andreopoulos B."/>
            <person name="Lipzen A."/>
            <person name="Chen C."/>
            <person name="Yan M."/>
            <person name="Daum C."/>
            <person name="Ng V."/>
            <person name="Clum A."/>
            <person name="Steindorff A."/>
            <person name="Ohm R.A."/>
            <person name="Martin F."/>
            <person name="Silar P."/>
            <person name="Natvig D.O."/>
            <person name="Lalanne C."/>
            <person name="Gautier V."/>
            <person name="Ament-Velasquez S.L."/>
            <person name="Kruys A."/>
            <person name="Hutchinson M.I."/>
            <person name="Powell A.J."/>
            <person name="Barry K."/>
            <person name="Miller A.N."/>
            <person name="Grigoriev I.V."/>
            <person name="Debuchy R."/>
            <person name="Gladieux P."/>
            <person name="Hiltunen Thoren M."/>
            <person name="Johannesson H."/>
        </authorList>
    </citation>
    <scope>NUCLEOTIDE SEQUENCE</scope>
    <source>
        <strain evidence="2">CBS 958.72</strain>
    </source>
</reference>
<dbReference type="AlphaFoldDB" id="A0AAE0NIG8"/>
<dbReference type="Proteomes" id="UP001287356">
    <property type="component" value="Unassembled WGS sequence"/>
</dbReference>
<evidence type="ECO:0000313" key="3">
    <source>
        <dbReference type="Proteomes" id="UP001287356"/>
    </source>
</evidence>
<keyword evidence="3" id="KW-1185">Reference proteome</keyword>
<feature type="signal peptide" evidence="1">
    <location>
        <begin position="1"/>
        <end position="23"/>
    </location>
</feature>
<reference evidence="2" key="2">
    <citation type="submission" date="2023-06" db="EMBL/GenBank/DDBJ databases">
        <authorList>
            <consortium name="Lawrence Berkeley National Laboratory"/>
            <person name="Haridas S."/>
            <person name="Hensen N."/>
            <person name="Bonometti L."/>
            <person name="Westerberg I."/>
            <person name="Brannstrom I.O."/>
            <person name="Guillou S."/>
            <person name="Cros-Aarteil S."/>
            <person name="Calhoun S."/>
            <person name="Kuo A."/>
            <person name="Mondo S."/>
            <person name="Pangilinan J."/>
            <person name="Riley R."/>
            <person name="Labutti K."/>
            <person name="Andreopoulos B."/>
            <person name="Lipzen A."/>
            <person name="Chen C."/>
            <person name="Yanf M."/>
            <person name="Daum C."/>
            <person name="Ng V."/>
            <person name="Clum A."/>
            <person name="Steindorff A."/>
            <person name="Ohm R."/>
            <person name="Martin F."/>
            <person name="Silar P."/>
            <person name="Natvig D."/>
            <person name="Lalanne C."/>
            <person name="Gautier V."/>
            <person name="Ament-Velasquez S.L."/>
            <person name="Kruys A."/>
            <person name="Hutchinson M.I."/>
            <person name="Powell A.J."/>
            <person name="Barry K."/>
            <person name="Miller A.N."/>
            <person name="Grigoriev I.V."/>
            <person name="Debuchy R."/>
            <person name="Gladieux P."/>
            <person name="Thoren M.H."/>
            <person name="Johannesson H."/>
        </authorList>
    </citation>
    <scope>NUCLEOTIDE SEQUENCE</scope>
    <source>
        <strain evidence="2">CBS 958.72</strain>
    </source>
</reference>
<evidence type="ECO:0000256" key="1">
    <source>
        <dbReference type="SAM" id="SignalP"/>
    </source>
</evidence>
<feature type="chain" id="PRO_5042198691" evidence="1">
    <location>
        <begin position="24"/>
        <end position="137"/>
    </location>
</feature>
<protein>
    <submittedName>
        <fullName evidence="2">Uncharacterized protein</fullName>
    </submittedName>
</protein>
<comment type="caution">
    <text evidence="2">The sequence shown here is derived from an EMBL/GenBank/DDBJ whole genome shotgun (WGS) entry which is preliminary data.</text>
</comment>
<organism evidence="2 3">
    <name type="scientific">Lasiosphaeria ovina</name>
    <dbReference type="NCBI Taxonomy" id="92902"/>
    <lineage>
        <taxon>Eukaryota</taxon>
        <taxon>Fungi</taxon>
        <taxon>Dikarya</taxon>
        <taxon>Ascomycota</taxon>
        <taxon>Pezizomycotina</taxon>
        <taxon>Sordariomycetes</taxon>
        <taxon>Sordariomycetidae</taxon>
        <taxon>Sordariales</taxon>
        <taxon>Lasiosphaeriaceae</taxon>
        <taxon>Lasiosphaeria</taxon>
    </lineage>
</organism>
<sequence length="137" mass="14134">MMSASFLSRGLLLASVMALGVLGNPIASEIRQDLTPCATVRCAANTTCNVINGNQAKCVPDKGEICGITICAADLVCCNPSCSICTKPNMACTQQVCEVPPRKQCGTKLCPTGQVCCNSSCGICTPPGGFCTQEFCG</sequence>
<gene>
    <name evidence="2" type="ORF">B0T24DRAFT_540788</name>
</gene>
<evidence type="ECO:0000313" key="2">
    <source>
        <dbReference type="EMBL" id="KAK3382049.1"/>
    </source>
</evidence>
<proteinExistence type="predicted"/>
<keyword evidence="1" id="KW-0732">Signal</keyword>
<name>A0AAE0NIG8_9PEZI</name>
<accession>A0AAE0NIG8</accession>